<gene>
    <name evidence="9" type="ORF">KZO38_02425</name>
</gene>
<feature type="signal peptide" evidence="8">
    <location>
        <begin position="1"/>
        <end position="21"/>
    </location>
</feature>
<keyword evidence="10" id="KW-1185">Reference proteome</keyword>
<evidence type="ECO:0000256" key="4">
    <source>
        <dbReference type="ARBA" id="ARBA00022692"/>
    </source>
</evidence>
<evidence type="ECO:0000256" key="1">
    <source>
        <dbReference type="ARBA" id="ARBA00004571"/>
    </source>
</evidence>
<protein>
    <recommendedName>
        <fullName evidence="11">Outer membrane protein</fullName>
    </recommendedName>
</protein>
<evidence type="ECO:0000256" key="8">
    <source>
        <dbReference type="SAM" id="SignalP"/>
    </source>
</evidence>
<comment type="similarity">
    <text evidence="2">Belongs to the OmpP1/FadL family.</text>
</comment>
<proteinExistence type="inferred from homology"/>
<comment type="subcellular location">
    <subcellularLocation>
        <location evidence="1">Cell outer membrane</location>
        <topology evidence="1">Multi-pass membrane protein</topology>
    </subcellularLocation>
</comment>
<evidence type="ECO:0000256" key="3">
    <source>
        <dbReference type="ARBA" id="ARBA00022452"/>
    </source>
</evidence>
<feature type="chain" id="PRO_5046898553" description="Outer membrane protein" evidence="8">
    <location>
        <begin position="22"/>
        <end position="513"/>
    </location>
</feature>
<keyword evidence="3" id="KW-1134">Transmembrane beta strand</keyword>
<reference evidence="9 10" key="1">
    <citation type="submission" date="2021-07" db="EMBL/GenBank/DDBJ databases">
        <title>Genomic diversity and antimicrobial resistance of Prevotella spp. isolated from chronic lung disease airways.</title>
        <authorList>
            <person name="Webb K.A."/>
            <person name="Olagoke O.S."/>
            <person name="Baird T."/>
            <person name="Neill J."/>
            <person name="Pham A."/>
            <person name="Wells T.J."/>
            <person name="Ramsay K.A."/>
            <person name="Bell S.C."/>
            <person name="Sarovich D.S."/>
            <person name="Price E.P."/>
        </authorList>
    </citation>
    <scope>NUCLEOTIDE SEQUENCE [LARGE SCALE GENOMIC DNA]</scope>
    <source>
        <strain evidence="9 10">SCHI0011.S.12</strain>
    </source>
</reference>
<evidence type="ECO:0000256" key="5">
    <source>
        <dbReference type="ARBA" id="ARBA00022729"/>
    </source>
</evidence>
<keyword evidence="6" id="KW-0472">Membrane</keyword>
<dbReference type="PANTHER" id="PTHR35093">
    <property type="entry name" value="OUTER MEMBRANE PROTEIN NMB0088-RELATED"/>
    <property type="match status" value="1"/>
</dbReference>
<comment type="caution">
    <text evidence="9">The sequence shown here is derived from an EMBL/GenBank/DDBJ whole genome shotgun (WGS) entry which is preliminary data.</text>
</comment>
<keyword evidence="4" id="KW-0812">Transmembrane</keyword>
<accession>A0ABS6YAL3</accession>
<dbReference type="EMBL" id="JAHXCT010000002">
    <property type="protein sequence ID" value="MBW4768620.1"/>
    <property type="molecule type" value="Genomic_DNA"/>
</dbReference>
<evidence type="ECO:0000256" key="6">
    <source>
        <dbReference type="ARBA" id="ARBA00023136"/>
    </source>
</evidence>
<dbReference type="Proteomes" id="UP000788426">
    <property type="component" value="Unassembled WGS sequence"/>
</dbReference>
<evidence type="ECO:0000256" key="7">
    <source>
        <dbReference type="ARBA" id="ARBA00023237"/>
    </source>
</evidence>
<dbReference type="RefSeq" id="WP_219479565.1">
    <property type="nucleotide sequence ID" value="NZ_JAHXCT010000002.1"/>
</dbReference>
<dbReference type="InterPro" id="IPR005017">
    <property type="entry name" value="OMPP1/FadL/TodX"/>
</dbReference>
<name>A0ABS6YAL3_9BACT</name>
<evidence type="ECO:0008006" key="11">
    <source>
        <dbReference type="Google" id="ProtNLM"/>
    </source>
</evidence>
<dbReference type="PANTHER" id="PTHR35093:SF8">
    <property type="entry name" value="OUTER MEMBRANE PROTEIN NMB0088-RELATED"/>
    <property type="match status" value="1"/>
</dbReference>
<organism evidence="9 10">
    <name type="scientific">Hoylesella nanceiensis</name>
    <dbReference type="NCBI Taxonomy" id="425941"/>
    <lineage>
        <taxon>Bacteria</taxon>
        <taxon>Pseudomonadati</taxon>
        <taxon>Bacteroidota</taxon>
        <taxon>Bacteroidia</taxon>
        <taxon>Bacteroidales</taxon>
        <taxon>Prevotellaceae</taxon>
        <taxon>Hoylesella</taxon>
    </lineage>
</organism>
<keyword evidence="7" id="KW-0998">Cell outer membrane</keyword>
<keyword evidence="5 8" id="KW-0732">Signal</keyword>
<sequence length="513" mass="55955">MIRTKLTMLAVATTVSTSALAGGLLTNTNQNIAFNRNFAREATIGIDGVYSNPAGVMFLNKGFHLSLNFQNVYQTRSILSGMTVKQLGALNEAALQQTPFYQPFKLNGGDAQGRKEYVGKASVPILPSFQAAYNTDKWSFQAGFGLVGGGGKASFNDGLGSFERPISMIPALLYSKNLGSTTPGYSFDSYLSGRQYIFGMQLGAAYKINENVAVYGGVRVNYVWNKYEGNITNISANINGTNYPLHEYFGTTANALETQAKALRAQAQTITDPTTIAKLTAGAAQAEAGANAMRKQQGEVQDKHLESTQTGWGVTPIIGVDVKLGKWNLASKLEFNTHLNIQNDTKRDDTGMFKHGVNTPNDIPALLTLGAQYEITPEVRVMTGWHHYFDKSAKMANDKQKLLKSDTNEFLFGAEWDVTDKILVSAGTQLTRYGLGNGAYLNDMSFVTSSYSIGFGAKFQVAKNMHVNVAYFWTNYEKFNKTTEATLGAAQVVNTDEFTRTNKAFGVGLDITF</sequence>
<evidence type="ECO:0000313" key="10">
    <source>
        <dbReference type="Proteomes" id="UP000788426"/>
    </source>
</evidence>
<evidence type="ECO:0000313" key="9">
    <source>
        <dbReference type="EMBL" id="MBW4768620.1"/>
    </source>
</evidence>
<evidence type="ECO:0000256" key="2">
    <source>
        <dbReference type="ARBA" id="ARBA00008163"/>
    </source>
</evidence>